<keyword evidence="2" id="KW-1185">Reference proteome</keyword>
<dbReference type="AlphaFoldDB" id="A0A6P5FQ65"/>
<gene>
    <name evidence="3" type="primary">LOC109716686</name>
</gene>
<reference evidence="2" key="1">
    <citation type="journal article" date="2015" name="Nat. Genet.">
        <title>The pineapple genome and the evolution of CAM photosynthesis.</title>
        <authorList>
            <person name="Ming R."/>
            <person name="VanBuren R."/>
            <person name="Wai C.M."/>
            <person name="Tang H."/>
            <person name="Schatz M.C."/>
            <person name="Bowers J.E."/>
            <person name="Lyons E."/>
            <person name="Wang M.L."/>
            <person name="Chen J."/>
            <person name="Biggers E."/>
            <person name="Zhang J."/>
            <person name="Huang L."/>
            <person name="Zhang L."/>
            <person name="Miao W."/>
            <person name="Zhang J."/>
            <person name="Ye Z."/>
            <person name="Miao C."/>
            <person name="Lin Z."/>
            <person name="Wang H."/>
            <person name="Zhou H."/>
            <person name="Yim W.C."/>
            <person name="Priest H.D."/>
            <person name="Zheng C."/>
            <person name="Woodhouse M."/>
            <person name="Edger P.P."/>
            <person name="Guyot R."/>
            <person name="Guo H.B."/>
            <person name="Guo H."/>
            <person name="Zheng G."/>
            <person name="Singh R."/>
            <person name="Sharma A."/>
            <person name="Min X."/>
            <person name="Zheng Y."/>
            <person name="Lee H."/>
            <person name="Gurtowski J."/>
            <person name="Sedlazeck F.J."/>
            <person name="Harkess A."/>
            <person name="McKain M.R."/>
            <person name="Liao Z."/>
            <person name="Fang J."/>
            <person name="Liu J."/>
            <person name="Zhang X."/>
            <person name="Zhang Q."/>
            <person name="Hu W."/>
            <person name="Qin Y."/>
            <person name="Wang K."/>
            <person name="Chen L.Y."/>
            <person name="Shirley N."/>
            <person name="Lin Y.R."/>
            <person name="Liu L.Y."/>
            <person name="Hernandez A.G."/>
            <person name="Wright C.L."/>
            <person name="Bulone V."/>
            <person name="Tuskan G.A."/>
            <person name="Heath K."/>
            <person name="Zee F."/>
            <person name="Moore P.H."/>
            <person name="Sunkar R."/>
            <person name="Leebens-Mack J.H."/>
            <person name="Mockler T."/>
            <person name="Bennetzen J.L."/>
            <person name="Freeling M."/>
            <person name="Sankoff D."/>
            <person name="Paterson A.H."/>
            <person name="Zhu X."/>
            <person name="Yang X."/>
            <person name="Smith J.A."/>
            <person name="Cushman J.C."/>
            <person name="Paull R.E."/>
            <person name="Yu Q."/>
        </authorList>
    </citation>
    <scope>NUCLEOTIDE SEQUENCE [LARGE SCALE GENOMIC DNA]</scope>
    <source>
        <strain evidence="2">cv. F153</strain>
    </source>
</reference>
<feature type="compositionally biased region" description="Low complexity" evidence="1">
    <location>
        <begin position="21"/>
        <end position="36"/>
    </location>
</feature>
<dbReference type="Proteomes" id="UP000515123">
    <property type="component" value="Linkage group 10"/>
</dbReference>
<proteinExistence type="predicted"/>
<name>A0A6P5FQ65_ANACO</name>
<evidence type="ECO:0000313" key="3">
    <source>
        <dbReference type="RefSeq" id="XP_020097822.1"/>
    </source>
</evidence>
<sequence length="281" mass="29840">MLAPRPPAGSPVAGSLEPGHLLHPSLSTNPSTSSISVRGQPRSVITVEHHLWQRPRPPSSRRAGCRRPHAPPSRPGRPAAEPDLDLAEPGPAPPPWAPSALDYYAGFPGVVTAGPCRSRAPPALPLLPAATTVSPDRARVGSRPARRRHSRSAAPSFLTLRLPPARVPGHPRPPPAAARSSCNRPDAMRAEAEPSWPPRVATAYGGEHHLPFGLRRRLVAAPTSSGRRRAAGKIEPEKDWVESISSAAPPVVLNVVLTSVEPCDALVARATAIFLRCALHR</sequence>
<feature type="region of interest" description="Disordered" evidence="1">
    <location>
        <begin position="1"/>
        <end position="99"/>
    </location>
</feature>
<evidence type="ECO:0000313" key="2">
    <source>
        <dbReference type="Proteomes" id="UP000515123"/>
    </source>
</evidence>
<dbReference type="GeneID" id="109716686"/>
<dbReference type="RefSeq" id="XP_020097822.1">
    <property type="nucleotide sequence ID" value="XM_020242233.1"/>
</dbReference>
<accession>A0A6P5FQ65</accession>
<organism evidence="2 3">
    <name type="scientific">Ananas comosus</name>
    <name type="common">Pineapple</name>
    <name type="synonym">Ananas ananas</name>
    <dbReference type="NCBI Taxonomy" id="4615"/>
    <lineage>
        <taxon>Eukaryota</taxon>
        <taxon>Viridiplantae</taxon>
        <taxon>Streptophyta</taxon>
        <taxon>Embryophyta</taxon>
        <taxon>Tracheophyta</taxon>
        <taxon>Spermatophyta</taxon>
        <taxon>Magnoliopsida</taxon>
        <taxon>Liliopsida</taxon>
        <taxon>Poales</taxon>
        <taxon>Bromeliaceae</taxon>
        <taxon>Bromelioideae</taxon>
        <taxon>Ananas</taxon>
    </lineage>
</organism>
<reference evidence="3" key="2">
    <citation type="submission" date="2025-08" db="UniProtKB">
        <authorList>
            <consortium name="RefSeq"/>
        </authorList>
    </citation>
    <scope>IDENTIFICATION</scope>
    <source>
        <tissue evidence="3">Leaf</tissue>
    </source>
</reference>
<protein>
    <submittedName>
        <fullName evidence="3">Uncharacterized protein LOC109716686</fullName>
    </submittedName>
</protein>
<evidence type="ECO:0000256" key="1">
    <source>
        <dbReference type="SAM" id="MobiDB-lite"/>
    </source>
</evidence>
<feature type="region of interest" description="Disordered" evidence="1">
    <location>
        <begin position="127"/>
        <end position="196"/>
    </location>
</feature>